<evidence type="ECO:0000256" key="1">
    <source>
        <dbReference type="SAM" id="Phobius"/>
    </source>
</evidence>
<keyword evidence="1" id="KW-1133">Transmembrane helix</keyword>
<name>A0A1S9ZY96_9GAMM</name>
<reference evidence="2 3" key="1">
    <citation type="submission" date="2017-02" db="EMBL/GenBank/DDBJ databases">
        <title>Draft genome sequence of Moraxella caviae CCUG 355 type strain.</title>
        <authorList>
            <person name="Engstrom-Jakobsson H."/>
            <person name="Salva-Serra F."/>
            <person name="Thorell K."/>
            <person name="Gonzales-Siles L."/>
            <person name="Karlsson R."/>
            <person name="Boulund F."/>
            <person name="Engstrand L."/>
            <person name="Moore E."/>
        </authorList>
    </citation>
    <scope>NUCLEOTIDE SEQUENCE [LARGE SCALE GENOMIC DNA]</scope>
    <source>
        <strain evidence="2 3">CCUG 355</strain>
    </source>
</reference>
<evidence type="ECO:0000313" key="3">
    <source>
        <dbReference type="Proteomes" id="UP000190435"/>
    </source>
</evidence>
<proteinExistence type="predicted"/>
<accession>A0A1S9ZY96</accession>
<evidence type="ECO:0000313" key="2">
    <source>
        <dbReference type="EMBL" id="OOR88465.1"/>
    </source>
</evidence>
<keyword evidence="1" id="KW-0812">Transmembrane</keyword>
<dbReference type="STRING" id="34060.B0181_08290"/>
<comment type="caution">
    <text evidence="2">The sequence shown here is derived from an EMBL/GenBank/DDBJ whole genome shotgun (WGS) entry which is preliminary data.</text>
</comment>
<feature type="transmembrane region" description="Helical" evidence="1">
    <location>
        <begin position="14"/>
        <end position="38"/>
    </location>
</feature>
<sequence>MTKNRHGLKTHHEWFSYGFPMVFLWFSYGFGMVFQYFFKSFLMVLFNNFFKVFQSIKPCKQPPKFKNTIKKQPHLLARLFC</sequence>
<dbReference type="AlphaFoldDB" id="A0A1S9ZY96"/>
<dbReference type="EMBL" id="MUXU01000050">
    <property type="protein sequence ID" value="OOR88465.1"/>
    <property type="molecule type" value="Genomic_DNA"/>
</dbReference>
<dbReference type="Proteomes" id="UP000190435">
    <property type="component" value="Unassembled WGS sequence"/>
</dbReference>
<protein>
    <submittedName>
        <fullName evidence="2">Uncharacterized protein</fullName>
    </submittedName>
</protein>
<keyword evidence="3" id="KW-1185">Reference proteome</keyword>
<keyword evidence="1" id="KW-0472">Membrane</keyword>
<organism evidence="2 3">
    <name type="scientific">Moraxella caviae</name>
    <dbReference type="NCBI Taxonomy" id="34060"/>
    <lineage>
        <taxon>Bacteria</taxon>
        <taxon>Pseudomonadati</taxon>
        <taxon>Pseudomonadota</taxon>
        <taxon>Gammaproteobacteria</taxon>
        <taxon>Moraxellales</taxon>
        <taxon>Moraxellaceae</taxon>
        <taxon>Moraxella</taxon>
    </lineage>
</organism>
<gene>
    <name evidence="2" type="ORF">B0181_08290</name>
</gene>